<organism evidence="1 2">
    <name type="scientific">Trifolium medium</name>
    <dbReference type="NCBI Taxonomy" id="97028"/>
    <lineage>
        <taxon>Eukaryota</taxon>
        <taxon>Viridiplantae</taxon>
        <taxon>Streptophyta</taxon>
        <taxon>Embryophyta</taxon>
        <taxon>Tracheophyta</taxon>
        <taxon>Spermatophyta</taxon>
        <taxon>Magnoliopsida</taxon>
        <taxon>eudicotyledons</taxon>
        <taxon>Gunneridae</taxon>
        <taxon>Pentapetalae</taxon>
        <taxon>rosids</taxon>
        <taxon>fabids</taxon>
        <taxon>Fabales</taxon>
        <taxon>Fabaceae</taxon>
        <taxon>Papilionoideae</taxon>
        <taxon>50 kb inversion clade</taxon>
        <taxon>NPAAA clade</taxon>
        <taxon>Hologalegina</taxon>
        <taxon>IRL clade</taxon>
        <taxon>Trifolieae</taxon>
        <taxon>Trifolium</taxon>
    </lineage>
</organism>
<protein>
    <submittedName>
        <fullName evidence="1">Uncharacterized protein</fullName>
    </submittedName>
</protein>
<comment type="caution">
    <text evidence="1">The sequence shown here is derived from an EMBL/GenBank/DDBJ whole genome shotgun (WGS) entry which is preliminary data.</text>
</comment>
<dbReference type="EMBL" id="LXQA010782807">
    <property type="protein sequence ID" value="MCI70781.1"/>
    <property type="molecule type" value="Genomic_DNA"/>
</dbReference>
<feature type="non-terminal residue" evidence="1">
    <location>
        <position position="30"/>
    </location>
</feature>
<proteinExistence type="predicted"/>
<evidence type="ECO:0000313" key="1">
    <source>
        <dbReference type="EMBL" id="MCI70781.1"/>
    </source>
</evidence>
<sequence length="30" mass="3207">MEGPNRAILQTFHHLSMTSEDGGILGGHLS</sequence>
<dbReference type="Proteomes" id="UP000265520">
    <property type="component" value="Unassembled WGS sequence"/>
</dbReference>
<keyword evidence="2" id="KW-1185">Reference proteome</keyword>
<name>A0A392UB82_9FABA</name>
<evidence type="ECO:0000313" key="2">
    <source>
        <dbReference type="Proteomes" id="UP000265520"/>
    </source>
</evidence>
<accession>A0A392UB82</accession>
<reference evidence="1 2" key="1">
    <citation type="journal article" date="2018" name="Front. Plant Sci.">
        <title>Red Clover (Trifolium pratense) and Zigzag Clover (T. medium) - A Picture of Genomic Similarities and Differences.</title>
        <authorList>
            <person name="Dluhosova J."/>
            <person name="Istvanek J."/>
            <person name="Nedelnik J."/>
            <person name="Repkova J."/>
        </authorList>
    </citation>
    <scope>NUCLEOTIDE SEQUENCE [LARGE SCALE GENOMIC DNA]</scope>
    <source>
        <strain evidence="2">cv. 10/8</strain>
        <tissue evidence="1">Leaf</tissue>
    </source>
</reference>
<dbReference type="AlphaFoldDB" id="A0A392UB82"/>